<feature type="non-terminal residue" evidence="1">
    <location>
        <position position="107"/>
    </location>
</feature>
<protein>
    <submittedName>
        <fullName evidence="1">Uncharacterized protein</fullName>
    </submittedName>
</protein>
<reference evidence="1" key="1">
    <citation type="submission" date="2023-05" db="EMBL/GenBank/DDBJ databases">
        <authorList>
            <person name="Stuckert A."/>
        </authorList>
    </citation>
    <scope>NUCLEOTIDE SEQUENCE</scope>
</reference>
<keyword evidence="2" id="KW-1185">Reference proteome</keyword>
<sequence length="107" mass="12935">MFSYVSIYTSSFTVVYRQLSLKSFFEHRKLAFRSRFYHGFKCQMLINVANRVYKRLCLKFFFSTLPFLDAVQSLFSSRKMHAKRFPSAQIDLVHHTLRFRMKENMLD</sequence>
<organism evidence="1 2">
    <name type="scientific">Staurois parvus</name>
    <dbReference type="NCBI Taxonomy" id="386267"/>
    <lineage>
        <taxon>Eukaryota</taxon>
        <taxon>Metazoa</taxon>
        <taxon>Chordata</taxon>
        <taxon>Craniata</taxon>
        <taxon>Vertebrata</taxon>
        <taxon>Euteleostomi</taxon>
        <taxon>Amphibia</taxon>
        <taxon>Batrachia</taxon>
        <taxon>Anura</taxon>
        <taxon>Neobatrachia</taxon>
        <taxon>Ranoidea</taxon>
        <taxon>Ranidae</taxon>
        <taxon>Staurois</taxon>
    </lineage>
</organism>
<accession>A0ABN9G5N6</accession>
<dbReference type="EMBL" id="CATNWA010017923">
    <property type="protein sequence ID" value="CAI9604086.1"/>
    <property type="molecule type" value="Genomic_DNA"/>
</dbReference>
<comment type="caution">
    <text evidence="1">The sequence shown here is derived from an EMBL/GenBank/DDBJ whole genome shotgun (WGS) entry which is preliminary data.</text>
</comment>
<proteinExistence type="predicted"/>
<gene>
    <name evidence="1" type="ORF">SPARVUS_LOCUS13416441</name>
</gene>
<evidence type="ECO:0000313" key="1">
    <source>
        <dbReference type="EMBL" id="CAI9604086.1"/>
    </source>
</evidence>
<evidence type="ECO:0000313" key="2">
    <source>
        <dbReference type="Proteomes" id="UP001162483"/>
    </source>
</evidence>
<dbReference type="Proteomes" id="UP001162483">
    <property type="component" value="Unassembled WGS sequence"/>
</dbReference>
<name>A0ABN9G5N6_9NEOB</name>